<dbReference type="CDD" id="cd09275">
    <property type="entry name" value="RNase_HI_RT_DIRS1"/>
    <property type="match status" value="1"/>
</dbReference>
<dbReference type="InterPro" id="IPR036397">
    <property type="entry name" value="RNaseH_sf"/>
</dbReference>
<proteinExistence type="predicted"/>
<dbReference type="PANTHER" id="PTHR33050:SF7">
    <property type="entry name" value="RIBONUCLEASE H"/>
    <property type="match status" value="1"/>
</dbReference>
<dbReference type="AlphaFoldDB" id="A0AAE0BBJ6"/>
<reference evidence="1 2" key="1">
    <citation type="journal article" date="2015" name="Genome Biol. Evol.">
        <title>Comparative Genomics of a Bacterivorous Green Alga Reveals Evolutionary Causalities and Consequences of Phago-Mixotrophic Mode of Nutrition.</title>
        <authorList>
            <person name="Burns J.A."/>
            <person name="Paasch A."/>
            <person name="Narechania A."/>
            <person name="Kim E."/>
        </authorList>
    </citation>
    <scope>NUCLEOTIDE SEQUENCE [LARGE SCALE GENOMIC DNA]</scope>
    <source>
        <strain evidence="1 2">PLY_AMNH</strain>
    </source>
</reference>
<dbReference type="Gene3D" id="3.30.420.10">
    <property type="entry name" value="Ribonuclease H-like superfamily/Ribonuclease H"/>
    <property type="match status" value="1"/>
</dbReference>
<evidence type="ECO:0008006" key="3">
    <source>
        <dbReference type="Google" id="ProtNLM"/>
    </source>
</evidence>
<dbReference type="EMBL" id="LGRX02035675">
    <property type="protein sequence ID" value="KAK3233576.1"/>
    <property type="molecule type" value="Genomic_DNA"/>
</dbReference>
<sequence length="501" mass="56232">METYDIRCLVKYDKFLRPRMAAGFMETWNPDLLHPTWMCFIQGRTESGHATDFEDWWEAAGGEDITISEASKQDPLLLPVECGKMHEEAVQVSTRCSACGDDNEKNDKACKALLVIPGEVSPGTHVCSTPRAEGRSYGTRKRVTCHPHLQQPPRAEPALDEDAIAGRPSTMNTMELVGDKYNTDQGSPGVTGELDTVSPVLPSPPNSRGCEETHACFQGDDLSVNSATEIPEQKWHSVTDALAFLGPRFMGQLAFASRLVRGLSLFSGSGHALLRVKDKWLKISGGAKFDFRFVADCPALYNGQQVVLSRRVVKPSHFLVDASTGTGMGGFLDGKYFVVSWLELMAMPQEVLYPFRDRASSQINYLELFSVFWALALWGEGLRGLTVVLITDNTPTKGMLEKWRCTPDFKKLLRKIFQQCVSFDVRLIVEWVPSKVNEFADALSRKAIKLFFELHWEWRAASIWRQDRDDWMLFAKVFSRLDKRFGPFSLDACCDAFGANK</sequence>
<organism evidence="1 2">
    <name type="scientific">Cymbomonas tetramitiformis</name>
    <dbReference type="NCBI Taxonomy" id="36881"/>
    <lineage>
        <taxon>Eukaryota</taxon>
        <taxon>Viridiplantae</taxon>
        <taxon>Chlorophyta</taxon>
        <taxon>Pyramimonadophyceae</taxon>
        <taxon>Pyramimonadales</taxon>
        <taxon>Pyramimonadaceae</taxon>
        <taxon>Cymbomonas</taxon>
    </lineage>
</organism>
<evidence type="ECO:0000313" key="1">
    <source>
        <dbReference type="EMBL" id="KAK3233576.1"/>
    </source>
</evidence>
<keyword evidence="2" id="KW-1185">Reference proteome</keyword>
<dbReference type="InterPro" id="IPR052055">
    <property type="entry name" value="Hepadnavirus_pol/RT"/>
</dbReference>
<dbReference type="SUPFAM" id="SSF53098">
    <property type="entry name" value="Ribonuclease H-like"/>
    <property type="match status" value="1"/>
</dbReference>
<dbReference type="PANTHER" id="PTHR33050">
    <property type="entry name" value="REVERSE TRANSCRIPTASE DOMAIN-CONTAINING PROTEIN"/>
    <property type="match status" value="1"/>
</dbReference>
<gene>
    <name evidence="1" type="ORF">CYMTET_56134</name>
</gene>
<dbReference type="GO" id="GO:0003676">
    <property type="term" value="F:nucleic acid binding"/>
    <property type="evidence" value="ECO:0007669"/>
    <property type="project" value="InterPro"/>
</dbReference>
<name>A0AAE0BBJ6_9CHLO</name>
<evidence type="ECO:0000313" key="2">
    <source>
        <dbReference type="Proteomes" id="UP001190700"/>
    </source>
</evidence>
<accession>A0AAE0BBJ6</accession>
<dbReference type="InterPro" id="IPR012337">
    <property type="entry name" value="RNaseH-like_sf"/>
</dbReference>
<comment type="caution">
    <text evidence="1">The sequence shown here is derived from an EMBL/GenBank/DDBJ whole genome shotgun (WGS) entry which is preliminary data.</text>
</comment>
<dbReference type="Proteomes" id="UP001190700">
    <property type="component" value="Unassembled WGS sequence"/>
</dbReference>
<protein>
    <recommendedName>
        <fullName evidence="3">RNase H type-1 domain-containing protein</fullName>
    </recommendedName>
</protein>